<evidence type="ECO:0000256" key="9">
    <source>
        <dbReference type="PROSITE-ProRule" id="PRU00520"/>
    </source>
</evidence>
<organism evidence="13 14">
    <name type="scientific">Streptomyces nanshensis</name>
    <dbReference type="NCBI Taxonomy" id="518642"/>
    <lineage>
        <taxon>Bacteria</taxon>
        <taxon>Bacillati</taxon>
        <taxon>Actinomycetota</taxon>
        <taxon>Actinomycetes</taxon>
        <taxon>Kitasatosporales</taxon>
        <taxon>Streptomycetaceae</taxon>
        <taxon>Streptomyces</taxon>
    </lineage>
</organism>
<evidence type="ECO:0000256" key="3">
    <source>
        <dbReference type="ARBA" id="ARBA00022598"/>
    </source>
</evidence>
<dbReference type="PROSITE" id="PS51160">
    <property type="entry name" value="ACYLPHOSPHATASE_3"/>
    <property type="match status" value="1"/>
</dbReference>
<dbReference type="InterPro" id="IPR011125">
    <property type="entry name" value="Znf_HypF"/>
</dbReference>
<keyword evidence="9" id="KW-0378">Hydrolase</keyword>
<dbReference type="InterPro" id="IPR017945">
    <property type="entry name" value="DHBP_synth_RibB-like_a/b_dom"/>
</dbReference>
<dbReference type="InterPro" id="IPR036046">
    <property type="entry name" value="Acylphosphatase-like_dom_sf"/>
</dbReference>
<feature type="region of interest" description="Disordered" evidence="10">
    <location>
        <begin position="88"/>
        <end position="108"/>
    </location>
</feature>
<evidence type="ECO:0000256" key="5">
    <source>
        <dbReference type="ARBA" id="ARBA00022771"/>
    </source>
</evidence>
<keyword evidence="6" id="KW-0862">Zinc</keyword>
<dbReference type="InterPro" id="IPR055128">
    <property type="entry name" value="HypF_C_2"/>
</dbReference>
<evidence type="ECO:0000256" key="6">
    <source>
        <dbReference type="ARBA" id="ARBA00022833"/>
    </source>
</evidence>
<dbReference type="PROSITE" id="PS00150">
    <property type="entry name" value="ACYLPHOSPHATASE_1"/>
    <property type="match status" value="1"/>
</dbReference>
<comment type="catalytic activity">
    <reaction evidence="9">
        <text>an acyl phosphate + H2O = a carboxylate + phosphate + H(+)</text>
        <dbReference type="Rhea" id="RHEA:14965"/>
        <dbReference type="ChEBI" id="CHEBI:15377"/>
        <dbReference type="ChEBI" id="CHEBI:15378"/>
        <dbReference type="ChEBI" id="CHEBI:29067"/>
        <dbReference type="ChEBI" id="CHEBI:43474"/>
        <dbReference type="ChEBI" id="CHEBI:59918"/>
        <dbReference type="EC" id="3.6.1.7"/>
    </reaction>
</comment>
<keyword evidence="3" id="KW-0436">Ligase</keyword>
<gene>
    <name evidence="13" type="ORF">AN221_06590</name>
</gene>
<feature type="active site" evidence="9">
    <location>
        <position position="44"/>
    </location>
</feature>
<dbReference type="UniPathway" id="UPA00335"/>
<dbReference type="NCBIfam" id="TIGR00143">
    <property type="entry name" value="hypF"/>
    <property type="match status" value="1"/>
</dbReference>
<dbReference type="GO" id="GO:0051604">
    <property type="term" value="P:protein maturation"/>
    <property type="evidence" value="ECO:0007669"/>
    <property type="project" value="TreeGrafter"/>
</dbReference>
<keyword evidence="4" id="KW-0479">Metal-binding</keyword>
<protein>
    <recommendedName>
        <fullName evidence="8">Carbamoyltransferase</fullName>
        <ecNumber evidence="8">6.2.-.-</ecNumber>
    </recommendedName>
</protein>
<keyword evidence="14" id="KW-1185">Reference proteome</keyword>
<dbReference type="PROSITE" id="PS51163">
    <property type="entry name" value="YRDC"/>
    <property type="match status" value="1"/>
</dbReference>
<dbReference type="GO" id="GO:0008270">
    <property type="term" value="F:zinc ion binding"/>
    <property type="evidence" value="ECO:0007669"/>
    <property type="project" value="UniProtKB-KW"/>
</dbReference>
<dbReference type="PATRIC" id="fig|518642.7.peg.1286"/>
<comment type="pathway">
    <text evidence="1">Protein modification; [NiFe] hydrogenase maturation.</text>
</comment>
<proteinExistence type="inferred from homology"/>
<evidence type="ECO:0000259" key="12">
    <source>
        <dbReference type="PROSITE" id="PS51163"/>
    </source>
</evidence>
<dbReference type="GO" id="GO:0016743">
    <property type="term" value="F:carboxyl- or carbamoyltransferase activity"/>
    <property type="evidence" value="ECO:0007669"/>
    <property type="project" value="UniProtKB-UniRule"/>
</dbReference>
<dbReference type="InterPro" id="IPR004421">
    <property type="entry name" value="Carbamoyltransferase_HypF"/>
</dbReference>
<feature type="active site" evidence="9">
    <location>
        <position position="26"/>
    </location>
</feature>
<feature type="domain" description="YrdC-like" evidence="12">
    <location>
        <begin position="210"/>
        <end position="402"/>
    </location>
</feature>
<accession>A0A1E7LZA6</accession>
<name>A0A1E7LZA6_9ACTN</name>
<evidence type="ECO:0000256" key="2">
    <source>
        <dbReference type="ARBA" id="ARBA00008097"/>
    </source>
</evidence>
<evidence type="ECO:0000256" key="4">
    <source>
        <dbReference type="ARBA" id="ARBA00022723"/>
    </source>
</evidence>
<feature type="domain" description="Acylphosphatase-like" evidence="11">
    <location>
        <begin position="11"/>
        <end position="98"/>
    </location>
</feature>
<dbReference type="EC" id="6.2.-.-" evidence="8"/>
<dbReference type="InterPro" id="IPR006070">
    <property type="entry name" value="Sua5-like_dom"/>
</dbReference>
<dbReference type="GO" id="GO:0003725">
    <property type="term" value="F:double-stranded RNA binding"/>
    <property type="evidence" value="ECO:0007669"/>
    <property type="project" value="InterPro"/>
</dbReference>
<evidence type="ECO:0000313" key="13">
    <source>
        <dbReference type="EMBL" id="OEV21524.1"/>
    </source>
</evidence>
<evidence type="ECO:0000313" key="14">
    <source>
        <dbReference type="Proteomes" id="UP000175971"/>
    </source>
</evidence>
<feature type="compositionally biased region" description="Low complexity" evidence="10">
    <location>
        <begin position="678"/>
        <end position="698"/>
    </location>
</feature>
<evidence type="ECO:0000259" key="11">
    <source>
        <dbReference type="PROSITE" id="PS51160"/>
    </source>
</evidence>
<dbReference type="InterPro" id="IPR001792">
    <property type="entry name" value="Acylphosphatase-like_dom"/>
</dbReference>
<dbReference type="RefSeq" id="WP_070200224.1">
    <property type="nucleotide sequence ID" value="NZ_LJGZ01000010.1"/>
</dbReference>
<comment type="catalytic activity">
    <reaction evidence="7">
        <text>C-terminal L-cysteinyl-[HypE protein] + carbamoyl phosphate + ATP + H2O = C-terminal S-carboxamide-L-cysteinyl-[HypE protein] + AMP + phosphate + diphosphate + H(+)</text>
        <dbReference type="Rhea" id="RHEA:55636"/>
        <dbReference type="Rhea" id="RHEA-COMP:14247"/>
        <dbReference type="Rhea" id="RHEA-COMP:14392"/>
        <dbReference type="ChEBI" id="CHEBI:15377"/>
        <dbReference type="ChEBI" id="CHEBI:15378"/>
        <dbReference type="ChEBI" id="CHEBI:30616"/>
        <dbReference type="ChEBI" id="CHEBI:33019"/>
        <dbReference type="ChEBI" id="CHEBI:43474"/>
        <dbReference type="ChEBI" id="CHEBI:58228"/>
        <dbReference type="ChEBI" id="CHEBI:76913"/>
        <dbReference type="ChEBI" id="CHEBI:139126"/>
        <dbReference type="ChEBI" id="CHEBI:456215"/>
    </reaction>
</comment>
<dbReference type="GO" id="GO:0016874">
    <property type="term" value="F:ligase activity"/>
    <property type="evidence" value="ECO:0007669"/>
    <property type="project" value="UniProtKB-UniRule"/>
</dbReference>
<dbReference type="PANTHER" id="PTHR42959:SF1">
    <property type="entry name" value="CARBAMOYLTRANSFERASE HYPF"/>
    <property type="match status" value="1"/>
</dbReference>
<reference evidence="13 14" key="1">
    <citation type="journal article" date="2016" name="Front. Microbiol.">
        <title>Comparative Genomics Analysis of Streptomyces Species Reveals Their Adaptation to the Marine Environment and Their Diversity at the Genomic Level.</title>
        <authorList>
            <person name="Tian X."/>
            <person name="Zhang Z."/>
            <person name="Yang T."/>
            <person name="Chen M."/>
            <person name="Li J."/>
            <person name="Chen F."/>
            <person name="Yang J."/>
            <person name="Li W."/>
            <person name="Zhang B."/>
            <person name="Zhang Z."/>
            <person name="Wu J."/>
            <person name="Zhang C."/>
            <person name="Long L."/>
            <person name="Xiao J."/>
        </authorList>
    </citation>
    <scope>NUCLEOTIDE SEQUENCE [LARGE SCALE GENOMIC DNA]</scope>
    <source>
        <strain evidence="13 14">SCSIO M10372</strain>
    </source>
</reference>
<dbReference type="Pfam" id="PF17788">
    <property type="entry name" value="HypF_C"/>
    <property type="match status" value="1"/>
</dbReference>
<dbReference type="Gene3D" id="3.30.420.360">
    <property type="match status" value="1"/>
</dbReference>
<dbReference type="Pfam" id="PF07503">
    <property type="entry name" value="zf-HYPF"/>
    <property type="match status" value="2"/>
</dbReference>
<sequence length="808" mass="85359">MTEATPQDRIRRHLTVRGAVQGVGFRPFVYTLAEEHGLTGWVTNDADGVRTEVEGPAASVDAFTDAIGTRAPPLAVVASVEPRPVPVRNDGSGFTIRPSASSGTGRTLIPPDTATCEACLGELADPADRRHRHPFITCTHCGPRFTVVTGLPYDRPRTTMAGFSMCPDCAREYADPADRRFHAQPIACPACGPRLTLRRGPGDPDIRHDEDALAEARRLLAEGAVVAVKGIGGYHLACDAGDPAAVRTLRKRKNRGGKPFAVLADSLETVRRLAHVDDAERALLTGPRKPVVLLRRRASAAPEVASGVAPGSPDLGVMLPYTPLHRLLLGLPGDPPGPSVLVLTSGNRSGEPIVTDDGEALARLDGLADAWLGHDRPIHVPCDDSVVRICAGAELPVRRSRGYAPLPLALPLPVLPVLAVGGDLKNTFCAADDRYAWLSAHVGDMDDLATLTAFEKATEHLTDLTTVTPRLLVADRHPGYRSTQWARRAAQARGLPLRQVQHHHAHVASTMAEHGLDGTAPVIGIAFDGTGYGDDGAVWGGEVLVADYDGFRRFAHLRYVPLPGGDAAVRNPYRMALSHLRAAGLPWSAGLPCTAIAPPGERRLLERQLGRGLNCVPTSSMGRLFDAVSSLAGVCHRVEYEAEAAMRLEDAALQAPDDLDDDGRERAYGFILRTEPGAEAGAEAPAEPGTEPGPDAGGQSAPLTADPSPVLAAAAADILAGVPAPVVARRFHRAVTGLVRDVCAAARRRTGIATVALTGGVFCNALLTEGCSAGLEEDGFTVLRHRKVPPNDGGLALGQLMVAARTKE</sequence>
<dbReference type="Gene3D" id="3.90.870.50">
    <property type="match status" value="1"/>
</dbReference>
<comment type="caution">
    <text evidence="13">The sequence shown here is derived from an EMBL/GenBank/DDBJ whole genome shotgun (WGS) entry which is preliminary data.</text>
</comment>
<dbReference type="OrthoDB" id="9808093at2"/>
<dbReference type="PIRSF" id="PIRSF006256">
    <property type="entry name" value="CMPcnvr_hdrg_mat"/>
    <property type="match status" value="1"/>
</dbReference>
<dbReference type="GO" id="GO:0003998">
    <property type="term" value="F:acylphosphatase activity"/>
    <property type="evidence" value="ECO:0007669"/>
    <property type="project" value="UniProtKB-EC"/>
</dbReference>
<dbReference type="Pfam" id="PF00708">
    <property type="entry name" value="Acylphosphatase"/>
    <property type="match status" value="1"/>
</dbReference>
<dbReference type="SUPFAM" id="SSF54975">
    <property type="entry name" value="Acylphosphatase/BLUF domain-like"/>
    <property type="match status" value="1"/>
</dbReference>
<dbReference type="AlphaFoldDB" id="A0A1E7LZA6"/>
<evidence type="ECO:0000256" key="7">
    <source>
        <dbReference type="ARBA" id="ARBA00048220"/>
    </source>
</evidence>
<comment type="similarity">
    <text evidence="2 8">Belongs to the carbamoyltransferase HypF family.</text>
</comment>
<dbReference type="InterPro" id="IPR051060">
    <property type="entry name" value="Carbamoyltrans_HypF-like"/>
</dbReference>
<keyword evidence="5" id="KW-0863">Zinc-finger</keyword>
<dbReference type="InterPro" id="IPR017968">
    <property type="entry name" value="Acylphosphatase_CS"/>
</dbReference>
<dbReference type="SUPFAM" id="SSF55821">
    <property type="entry name" value="YrdC/RibB"/>
    <property type="match status" value="1"/>
</dbReference>
<dbReference type="Gene3D" id="3.30.110.120">
    <property type="match status" value="1"/>
</dbReference>
<dbReference type="EMBL" id="LJGZ01000010">
    <property type="protein sequence ID" value="OEV21524.1"/>
    <property type="molecule type" value="Genomic_DNA"/>
</dbReference>
<evidence type="ECO:0000256" key="1">
    <source>
        <dbReference type="ARBA" id="ARBA00004711"/>
    </source>
</evidence>
<feature type="region of interest" description="Disordered" evidence="10">
    <location>
        <begin position="678"/>
        <end position="705"/>
    </location>
</feature>
<evidence type="ECO:0000256" key="8">
    <source>
        <dbReference type="PIRNR" id="PIRNR006256"/>
    </source>
</evidence>
<evidence type="ECO:0000256" key="10">
    <source>
        <dbReference type="SAM" id="MobiDB-lite"/>
    </source>
</evidence>
<dbReference type="InterPro" id="IPR041440">
    <property type="entry name" value="HypF_C"/>
</dbReference>
<dbReference type="Gene3D" id="3.30.420.40">
    <property type="match status" value="1"/>
</dbReference>
<dbReference type="Pfam" id="PF22521">
    <property type="entry name" value="HypF_C_2"/>
    <property type="match status" value="1"/>
</dbReference>
<dbReference type="Pfam" id="PF01300">
    <property type="entry name" value="Sua5_yciO_yrdC"/>
    <property type="match status" value="1"/>
</dbReference>
<dbReference type="PANTHER" id="PTHR42959">
    <property type="entry name" value="CARBAMOYLTRANSFERASE"/>
    <property type="match status" value="1"/>
</dbReference>
<dbReference type="Proteomes" id="UP000175971">
    <property type="component" value="Unassembled WGS sequence"/>
</dbReference>